<dbReference type="PROSITE" id="PS50929">
    <property type="entry name" value="ABC_TM1F"/>
    <property type="match status" value="1"/>
</dbReference>
<accession>A0ABP4LTY5</accession>
<dbReference type="InterPro" id="IPR017871">
    <property type="entry name" value="ABC_transporter-like_CS"/>
</dbReference>
<evidence type="ECO:0000256" key="5">
    <source>
        <dbReference type="SAM" id="Phobius"/>
    </source>
</evidence>
<keyword evidence="9" id="KW-1185">Reference proteome</keyword>
<dbReference type="PANTHER" id="PTHR43394">
    <property type="entry name" value="ATP-DEPENDENT PERMEASE MDL1, MITOCHONDRIAL"/>
    <property type="match status" value="1"/>
</dbReference>
<protein>
    <submittedName>
        <fullName evidence="8">ABC transporter ATP-binding protein</fullName>
    </submittedName>
</protein>
<dbReference type="Gene3D" id="3.40.50.300">
    <property type="entry name" value="P-loop containing nucleotide triphosphate hydrolases"/>
    <property type="match status" value="1"/>
</dbReference>
<gene>
    <name evidence="8" type="ORF">GCM10009741_35660</name>
</gene>
<feature type="transmembrane region" description="Helical" evidence="5">
    <location>
        <begin position="39"/>
        <end position="63"/>
    </location>
</feature>
<proteinExistence type="predicted"/>
<dbReference type="InterPro" id="IPR011527">
    <property type="entry name" value="ABC1_TM_dom"/>
</dbReference>
<dbReference type="PROSITE" id="PS50893">
    <property type="entry name" value="ABC_TRANSPORTER_2"/>
    <property type="match status" value="1"/>
</dbReference>
<evidence type="ECO:0000259" key="7">
    <source>
        <dbReference type="PROSITE" id="PS50929"/>
    </source>
</evidence>
<dbReference type="CDD" id="cd07346">
    <property type="entry name" value="ABC_6TM_exporters"/>
    <property type="match status" value="1"/>
</dbReference>
<dbReference type="InterPro" id="IPR036640">
    <property type="entry name" value="ABC1_TM_sf"/>
</dbReference>
<feature type="transmembrane region" description="Helical" evidence="5">
    <location>
        <begin position="152"/>
        <end position="173"/>
    </location>
</feature>
<dbReference type="PANTHER" id="PTHR43394:SF1">
    <property type="entry name" value="ATP-BINDING CASSETTE SUB-FAMILY B MEMBER 10, MITOCHONDRIAL"/>
    <property type="match status" value="1"/>
</dbReference>
<keyword evidence="4 5" id="KW-0472">Membrane</keyword>
<dbReference type="Proteomes" id="UP001500363">
    <property type="component" value="Unassembled WGS sequence"/>
</dbReference>
<feature type="transmembrane region" description="Helical" evidence="5">
    <location>
        <begin position="179"/>
        <end position="199"/>
    </location>
</feature>
<feature type="transmembrane region" description="Helical" evidence="5">
    <location>
        <begin position="75"/>
        <end position="94"/>
    </location>
</feature>
<keyword evidence="2 5" id="KW-0812">Transmembrane</keyword>
<dbReference type="InterPro" id="IPR027417">
    <property type="entry name" value="P-loop_NTPase"/>
</dbReference>
<dbReference type="Pfam" id="PF00664">
    <property type="entry name" value="ABC_membrane"/>
    <property type="match status" value="1"/>
</dbReference>
<dbReference type="SUPFAM" id="SSF52540">
    <property type="entry name" value="P-loop containing nucleoside triphosphate hydrolases"/>
    <property type="match status" value="1"/>
</dbReference>
<dbReference type="GO" id="GO:0005524">
    <property type="term" value="F:ATP binding"/>
    <property type="evidence" value="ECO:0007669"/>
    <property type="project" value="UniProtKB-KW"/>
</dbReference>
<evidence type="ECO:0000256" key="3">
    <source>
        <dbReference type="ARBA" id="ARBA00022989"/>
    </source>
</evidence>
<sequence>MGLPGPVLGGELFVAYQVGETITGGQVLRRAVGRHRKRLALGVFWLSLHQATEAAVPVTIGIFVDRAVSTGRLEPLLWCVLMMAGLFAVLSTAWKTGARQGVRSAEYEMHQLRLEVAQRVLDPRGHRTGMRAGELLSIATSDAERAALIMRALAIGTAATTALVVSSVVLLLIDVPLGLGVLVGVPLLVLGIQALSPLLTRRTSTQQESVASTTALATDLVSGLRALRGIGAQHNAAERYRRSSQATLEATLKAASTNGLQDGLTTAASGLLLAAVAGVAGWFALNGRISVGELITVVGLAQFVAEPVATLGYVSQVLAMSRASAARLASVLSSPPLMVTGSVASVDPERPLLELRGVGHKTLSGMDLSVGRGELVGVLCYDPRDADALLAVVSGRAPEYSGAVAVGGQAMEELDIDLLRRSVLVEQHDTDLFEGTLRSNLLAGSAADERRLREVVAAAAAVDVVDAHADGLDHPLSDRGRTLSGGQRQRLGLARALLAEPPLLVLHDPSTAVDAVTEEVLAEGLASMRGVSSLGTLVLTSSPALLGKMHRVVVIADGEVVAEGTHAELADDAAYAGAVLR</sequence>
<comment type="caution">
    <text evidence="8">The sequence shown here is derived from an EMBL/GenBank/DDBJ whole genome shotgun (WGS) entry which is preliminary data.</text>
</comment>
<dbReference type="PROSITE" id="PS00211">
    <property type="entry name" value="ABC_TRANSPORTER_1"/>
    <property type="match status" value="1"/>
</dbReference>
<keyword evidence="8" id="KW-0547">Nucleotide-binding</keyword>
<evidence type="ECO:0000256" key="1">
    <source>
        <dbReference type="ARBA" id="ARBA00004651"/>
    </source>
</evidence>
<comment type="subcellular location">
    <subcellularLocation>
        <location evidence="1">Cell membrane</location>
        <topology evidence="1">Multi-pass membrane protein</topology>
    </subcellularLocation>
</comment>
<evidence type="ECO:0000256" key="2">
    <source>
        <dbReference type="ARBA" id="ARBA00022692"/>
    </source>
</evidence>
<organism evidence="8 9">
    <name type="scientific">Kribbella lupini</name>
    <dbReference type="NCBI Taxonomy" id="291602"/>
    <lineage>
        <taxon>Bacteria</taxon>
        <taxon>Bacillati</taxon>
        <taxon>Actinomycetota</taxon>
        <taxon>Actinomycetes</taxon>
        <taxon>Propionibacteriales</taxon>
        <taxon>Kribbellaceae</taxon>
        <taxon>Kribbella</taxon>
    </lineage>
</organism>
<evidence type="ECO:0000313" key="8">
    <source>
        <dbReference type="EMBL" id="GAA1530577.1"/>
    </source>
</evidence>
<dbReference type="InterPro" id="IPR003439">
    <property type="entry name" value="ABC_transporter-like_ATP-bd"/>
</dbReference>
<feature type="domain" description="ABC transporter" evidence="6">
    <location>
        <begin position="343"/>
        <end position="580"/>
    </location>
</feature>
<evidence type="ECO:0000313" key="9">
    <source>
        <dbReference type="Proteomes" id="UP001500363"/>
    </source>
</evidence>
<evidence type="ECO:0000259" key="6">
    <source>
        <dbReference type="PROSITE" id="PS50893"/>
    </source>
</evidence>
<dbReference type="SUPFAM" id="SSF90123">
    <property type="entry name" value="ABC transporter transmembrane region"/>
    <property type="match status" value="1"/>
</dbReference>
<name>A0ABP4LTY5_9ACTN</name>
<feature type="transmembrane region" description="Helical" evidence="5">
    <location>
        <begin position="263"/>
        <end position="285"/>
    </location>
</feature>
<keyword evidence="8" id="KW-0067">ATP-binding</keyword>
<dbReference type="Pfam" id="PF00005">
    <property type="entry name" value="ABC_tran"/>
    <property type="match status" value="1"/>
</dbReference>
<evidence type="ECO:0000256" key="4">
    <source>
        <dbReference type="ARBA" id="ARBA00023136"/>
    </source>
</evidence>
<dbReference type="EMBL" id="BAAANC010000002">
    <property type="protein sequence ID" value="GAA1530577.1"/>
    <property type="molecule type" value="Genomic_DNA"/>
</dbReference>
<dbReference type="Gene3D" id="1.20.1560.10">
    <property type="entry name" value="ABC transporter type 1, transmembrane domain"/>
    <property type="match status" value="1"/>
</dbReference>
<feature type="domain" description="ABC transmembrane type-1" evidence="7">
    <location>
        <begin position="40"/>
        <end position="320"/>
    </location>
</feature>
<dbReference type="InterPro" id="IPR039421">
    <property type="entry name" value="Type_1_exporter"/>
</dbReference>
<reference evidence="9" key="1">
    <citation type="journal article" date="2019" name="Int. J. Syst. Evol. Microbiol.">
        <title>The Global Catalogue of Microorganisms (GCM) 10K type strain sequencing project: providing services to taxonomists for standard genome sequencing and annotation.</title>
        <authorList>
            <consortium name="The Broad Institute Genomics Platform"/>
            <consortium name="The Broad Institute Genome Sequencing Center for Infectious Disease"/>
            <person name="Wu L."/>
            <person name="Ma J."/>
        </authorList>
    </citation>
    <scope>NUCLEOTIDE SEQUENCE [LARGE SCALE GENOMIC DNA]</scope>
    <source>
        <strain evidence="9">JCM 14303</strain>
    </source>
</reference>
<keyword evidence="3 5" id="KW-1133">Transmembrane helix</keyword>